<protein>
    <submittedName>
        <fullName evidence="1">Uncharacterized protein</fullName>
    </submittedName>
</protein>
<evidence type="ECO:0000313" key="2">
    <source>
        <dbReference type="Proteomes" id="UP000030428"/>
    </source>
</evidence>
<comment type="caution">
    <text evidence="1">The sequence shown here is derived from an EMBL/GenBank/DDBJ whole genome shotgun (WGS) entry which is preliminary data.</text>
</comment>
<sequence>MPLRQWHCYKRAISQSGLCDSVTHPKRQLAVQLKNDQQHQRFEALHKYLIDNKIRIKLATDEYSHIVTPQMPVDDLFTLDYLMIEEEDKARHYHNMIAITGVYLFEQWYG</sequence>
<proteinExistence type="predicted"/>
<reference evidence="1 2" key="1">
    <citation type="journal article" date="2016" name="Front. Microbiol.">
        <title>Single-Cell (Meta-)Genomics of a Dimorphic Candidatus Thiomargarita nelsonii Reveals Genomic Plasticity.</title>
        <authorList>
            <person name="Flood B.E."/>
            <person name="Fliss P."/>
            <person name="Jones D.S."/>
            <person name="Dick G.J."/>
            <person name="Jain S."/>
            <person name="Kaster A.K."/>
            <person name="Winkel M."/>
            <person name="Mussmann M."/>
            <person name="Bailey J."/>
        </authorList>
    </citation>
    <scope>NUCLEOTIDE SEQUENCE [LARGE SCALE GENOMIC DNA]</scope>
    <source>
        <strain evidence="1">Hydrate Ridge</strain>
    </source>
</reference>
<accession>A0A4E0QS63</accession>
<dbReference type="Proteomes" id="UP000030428">
    <property type="component" value="Unassembled WGS sequence"/>
</dbReference>
<evidence type="ECO:0000313" key="1">
    <source>
        <dbReference type="EMBL" id="TGO03629.1"/>
    </source>
</evidence>
<dbReference type="EMBL" id="JSZA02000009">
    <property type="protein sequence ID" value="TGO03629.1"/>
    <property type="molecule type" value="Genomic_DNA"/>
</dbReference>
<organism evidence="1 2">
    <name type="scientific">Candidatus Thiomargarita nelsonii</name>
    <dbReference type="NCBI Taxonomy" id="1003181"/>
    <lineage>
        <taxon>Bacteria</taxon>
        <taxon>Pseudomonadati</taxon>
        <taxon>Pseudomonadota</taxon>
        <taxon>Gammaproteobacteria</taxon>
        <taxon>Thiotrichales</taxon>
        <taxon>Thiotrichaceae</taxon>
        <taxon>Thiomargarita</taxon>
    </lineage>
</organism>
<name>A0A4E0QS63_9GAMM</name>
<dbReference type="AlphaFoldDB" id="A0A4E0QS63"/>
<keyword evidence="2" id="KW-1185">Reference proteome</keyword>
<gene>
    <name evidence="1" type="ORF">PN36_03350</name>
</gene>